<comment type="caution">
    <text evidence="2">The sequence shown here is derived from an EMBL/GenBank/DDBJ whole genome shotgun (WGS) entry which is preliminary data.</text>
</comment>
<protein>
    <submittedName>
        <fullName evidence="2">Uncharacterized protein</fullName>
    </submittedName>
</protein>
<feature type="region of interest" description="Disordered" evidence="1">
    <location>
        <begin position="1"/>
        <end position="41"/>
    </location>
</feature>
<proteinExistence type="predicted"/>
<dbReference type="AlphaFoldDB" id="A0AAE1PXX6"/>
<gene>
    <name evidence="2" type="ORF">Pmani_012190</name>
</gene>
<dbReference type="EMBL" id="JAWZYT010000996">
    <property type="protein sequence ID" value="KAK4316696.1"/>
    <property type="molecule type" value="Genomic_DNA"/>
</dbReference>
<organism evidence="2 3">
    <name type="scientific">Petrolisthes manimaculis</name>
    <dbReference type="NCBI Taxonomy" id="1843537"/>
    <lineage>
        <taxon>Eukaryota</taxon>
        <taxon>Metazoa</taxon>
        <taxon>Ecdysozoa</taxon>
        <taxon>Arthropoda</taxon>
        <taxon>Crustacea</taxon>
        <taxon>Multicrustacea</taxon>
        <taxon>Malacostraca</taxon>
        <taxon>Eumalacostraca</taxon>
        <taxon>Eucarida</taxon>
        <taxon>Decapoda</taxon>
        <taxon>Pleocyemata</taxon>
        <taxon>Anomura</taxon>
        <taxon>Galatheoidea</taxon>
        <taxon>Porcellanidae</taxon>
        <taxon>Petrolisthes</taxon>
    </lineage>
</organism>
<sequence length="86" mass="9418">MKSDSDSGSRAGLSSRIKRAKRNESDARRPAKEGGVAGGVEGRGWFSAFEVAPPAYHSTRSRSHHGIYEDRALRQMRSPTFKGILS</sequence>
<keyword evidence="3" id="KW-1185">Reference proteome</keyword>
<evidence type="ECO:0000256" key="1">
    <source>
        <dbReference type="SAM" id="MobiDB-lite"/>
    </source>
</evidence>
<reference evidence="2" key="1">
    <citation type="submission" date="2023-11" db="EMBL/GenBank/DDBJ databases">
        <title>Genome assemblies of two species of porcelain crab, Petrolisthes cinctipes and Petrolisthes manimaculis (Anomura: Porcellanidae).</title>
        <authorList>
            <person name="Angst P."/>
        </authorList>
    </citation>
    <scope>NUCLEOTIDE SEQUENCE</scope>
    <source>
        <strain evidence="2">PB745_02</strain>
        <tissue evidence="2">Gill</tissue>
    </source>
</reference>
<feature type="compositionally biased region" description="Basic and acidic residues" evidence="1">
    <location>
        <begin position="22"/>
        <end position="32"/>
    </location>
</feature>
<accession>A0AAE1PXX6</accession>
<evidence type="ECO:0000313" key="2">
    <source>
        <dbReference type="EMBL" id="KAK4316696.1"/>
    </source>
</evidence>
<name>A0AAE1PXX6_9EUCA</name>
<evidence type="ECO:0000313" key="3">
    <source>
        <dbReference type="Proteomes" id="UP001292094"/>
    </source>
</evidence>
<dbReference type="Proteomes" id="UP001292094">
    <property type="component" value="Unassembled WGS sequence"/>
</dbReference>